<name>A0A814LMB6_9BILA</name>
<dbReference type="InterPro" id="IPR015894">
    <property type="entry name" value="Guanylate-bd_N"/>
</dbReference>
<dbReference type="Pfam" id="PF02263">
    <property type="entry name" value="GBP"/>
    <property type="match status" value="1"/>
</dbReference>
<accession>A0A814LMB6</accession>
<dbReference type="EMBL" id="CAJOAX010004351">
    <property type="protein sequence ID" value="CAF3901972.1"/>
    <property type="molecule type" value="Genomic_DNA"/>
</dbReference>
<dbReference type="Proteomes" id="UP000663889">
    <property type="component" value="Unassembled WGS sequence"/>
</dbReference>
<feature type="domain" description="Guanylate-binding protein N-terminal" evidence="1">
    <location>
        <begin position="25"/>
        <end position="71"/>
    </location>
</feature>
<evidence type="ECO:0000313" key="2">
    <source>
        <dbReference type="EMBL" id="CAF1066971.1"/>
    </source>
</evidence>
<dbReference type="EMBL" id="CAJNOU010000693">
    <property type="protein sequence ID" value="CAF1066971.1"/>
    <property type="molecule type" value="Genomic_DNA"/>
</dbReference>
<dbReference type="GO" id="GO:0005525">
    <property type="term" value="F:GTP binding"/>
    <property type="evidence" value="ECO:0007669"/>
    <property type="project" value="InterPro"/>
</dbReference>
<evidence type="ECO:0000313" key="4">
    <source>
        <dbReference type="EMBL" id="CAF3769967.1"/>
    </source>
</evidence>
<dbReference type="Proteomes" id="UP000663823">
    <property type="component" value="Unassembled WGS sequence"/>
</dbReference>
<sequence length="414" mass="47395">MGVGKSKLATITINTLYRNKPRQAIKPFRSGCGAAGVTHGVWMWADPLPHPSGEGSVMLLDCEGMGDINEHLGANLYLFCMIISTSFAIVLRPPRIQRAQCDRLYHALLRFEKMKSSHVLPNLWLIPELREYVRDDRDHGETVISKEKWLKLVFSYNNENNSTRLGEADALTLQSRFDTINRMLPKRDVAKLNRLPDSLADDAKDLDVWSLLREENSETYFNSVKSLLDQLLSTGGKVLPGSGNERLYIRPSELASFMSELVKAINNDKMPNPDSLVERYLRARFENEIVEVQIAAFNAELFAHAQELCQTIEERQRLETDEEISELNEKMGNVRHNLTENYLGKIIQLTRYEIFGLDKKKVTKDFRSSNEKEAAAKQLPTSIQIELIEVERTMNKYQKGEELIEETRTNMKSN</sequence>
<dbReference type="GO" id="GO:0003924">
    <property type="term" value="F:GTPase activity"/>
    <property type="evidence" value="ECO:0007669"/>
    <property type="project" value="InterPro"/>
</dbReference>
<proteinExistence type="predicted"/>
<evidence type="ECO:0000313" key="5">
    <source>
        <dbReference type="EMBL" id="CAF3901972.1"/>
    </source>
</evidence>
<protein>
    <recommendedName>
        <fullName evidence="1">Guanylate-binding protein N-terminal domain-containing protein</fullName>
    </recommendedName>
</protein>
<dbReference type="InterPro" id="IPR027417">
    <property type="entry name" value="P-loop_NTPase"/>
</dbReference>
<dbReference type="PANTHER" id="PTHR10751">
    <property type="entry name" value="GUANYLATE BINDING PROTEIN"/>
    <property type="match status" value="1"/>
</dbReference>
<evidence type="ECO:0000313" key="3">
    <source>
        <dbReference type="EMBL" id="CAF1075966.1"/>
    </source>
</evidence>
<evidence type="ECO:0000259" key="1">
    <source>
        <dbReference type="Pfam" id="PF02263"/>
    </source>
</evidence>
<dbReference type="EMBL" id="CAJOBE010001734">
    <property type="protein sequence ID" value="CAF3769967.1"/>
    <property type="molecule type" value="Genomic_DNA"/>
</dbReference>
<reference evidence="2" key="1">
    <citation type="submission" date="2021-02" db="EMBL/GenBank/DDBJ databases">
        <authorList>
            <person name="Nowell W R."/>
        </authorList>
    </citation>
    <scope>NUCLEOTIDE SEQUENCE</scope>
</reference>
<dbReference type="AlphaFoldDB" id="A0A814LMB6"/>
<comment type="caution">
    <text evidence="2">The sequence shown here is derived from an EMBL/GenBank/DDBJ whole genome shotgun (WGS) entry which is preliminary data.</text>
</comment>
<dbReference type="EMBL" id="CAJNOO010000994">
    <property type="protein sequence ID" value="CAF1075966.1"/>
    <property type="molecule type" value="Genomic_DNA"/>
</dbReference>
<dbReference type="Proteomes" id="UP000663874">
    <property type="component" value="Unassembled WGS sequence"/>
</dbReference>
<dbReference type="Proteomes" id="UP000663882">
    <property type="component" value="Unassembled WGS sequence"/>
</dbReference>
<organism evidence="2 6">
    <name type="scientific">Rotaria sordida</name>
    <dbReference type="NCBI Taxonomy" id="392033"/>
    <lineage>
        <taxon>Eukaryota</taxon>
        <taxon>Metazoa</taxon>
        <taxon>Spiralia</taxon>
        <taxon>Gnathifera</taxon>
        <taxon>Rotifera</taxon>
        <taxon>Eurotatoria</taxon>
        <taxon>Bdelloidea</taxon>
        <taxon>Philodinida</taxon>
        <taxon>Philodinidae</taxon>
        <taxon>Rotaria</taxon>
    </lineage>
</organism>
<dbReference type="OrthoDB" id="2135133at2759"/>
<gene>
    <name evidence="4" type="ORF">FNK824_LOCUS13301</name>
    <name evidence="5" type="ORF">OTI717_LOCUS23834</name>
    <name evidence="3" type="ORF">RFH988_LOCUS18025</name>
    <name evidence="2" type="ORF">SEV965_LOCUS14151</name>
</gene>
<evidence type="ECO:0000313" key="6">
    <source>
        <dbReference type="Proteomes" id="UP000663889"/>
    </source>
</evidence>
<dbReference type="Gene3D" id="3.40.50.300">
    <property type="entry name" value="P-loop containing nucleotide triphosphate hydrolases"/>
    <property type="match status" value="1"/>
</dbReference>